<reference evidence="4" key="3">
    <citation type="submission" date="2016-06" db="UniProtKB">
        <authorList>
            <consortium name="WormBaseParasite"/>
        </authorList>
    </citation>
    <scope>IDENTIFICATION</scope>
</reference>
<feature type="transmembrane region" description="Helical" evidence="2">
    <location>
        <begin position="31"/>
        <end position="55"/>
    </location>
</feature>
<keyword evidence="2" id="KW-0812">Transmembrane</keyword>
<sequence length="146" mass="16952">MENAHNLNYFLEARYQLAENMKTSRQLFPAFFCNFIGNFLGLLMLLNLMFQWIVVQNPMNIILTFLIACGSILNAIVETTIITHHPALKKRFNFLFNKFFRCHGGQVTDGIVQLQSQQQSNVTPATKKNGTAEFEDHFKMMDELWK</sequence>
<keyword evidence="2" id="KW-0472">Membrane</keyword>
<organism evidence="3 4">
    <name type="scientific">Globodera pallida</name>
    <name type="common">Potato cyst nematode worm</name>
    <name type="synonym">Heterodera pallida</name>
    <dbReference type="NCBI Taxonomy" id="36090"/>
    <lineage>
        <taxon>Eukaryota</taxon>
        <taxon>Metazoa</taxon>
        <taxon>Ecdysozoa</taxon>
        <taxon>Nematoda</taxon>
        <taxon>Chromadorea</taxon>
        <taxon>Rhabditida</taxon>
        <taxon>Tylenchina</taxon>
        <taxon>Tylenchomorpha</taxon>
        <taxon>Tylenchoidea</taxon>
        <taxon>Heteroderidae</taxon>
        <taxon>Heteroderinae</taxon>
        <taxon>Globodera</taxon>
    </lineage>
</organism>
<proteinExistence type="inferred from homology"/>
<evidence type="ECO:0000313" key="3">
    <source>
        <dbReference type="Proteomes" id="UP000050741"/>
    </source>
</evidence>
<evidence type="ECO:0000256" key="2">
    <source>
        <dbReference type="SAM" id="Phobius"/>
    </source>
</evidence>
<dbReference type="InterPro" id="IPR004151">
    <property type="entry name" value="7TM_GPCR_serpentine_rcpt_Sre"/>
</dbReference>
<protein>
    <submittedName>
        <fullName evidence="4">Uncharacterized protein</fullName>
    </submittedName>
</protein>
<evidence type="ECO:0000313" key="4">
    <source>
        <dbReference type="WBParaSite" id="GPLIN_000757200"/>
    </source>
</evidence>
<dbReference type="AlphaFoldDB" id="A0A183C3X8"/>
<dbReference type="GO" id="GO:0016020">
    <property type="term" value="C:membrane"/>
    <property type="evidence" value="ECO:0007669"/>
    <property type="project" value="InterPro"/>
</dbReference>
<evidence type="ECO:0000256" key="1">
    <source>
        <dbReference type="ARBA" id="ARBA00006803"/>
    </source>
</evidence>
<reference evidence="3" key="2">
    <citation type="submission" date="2014-05" db="EMBL/GenBank/DDBJ databases">
        <title>The genome and life-stage specific transcriptomes of Globodera pallida elucidate key aspects of plant parasitism by a cyst nematode.</title>
        <authorList>
            <person name="Cotton J.A."/>
            <person name="Lilley C.J."/>
            <person name="Jones L.M."/>
            <person name="Kikuchi T."/>
            <person name="Reid A.J."/>
            <person name="Thorpe P."/>
            <person name="Tsai I.J."/>
            <person name="Beasley H."/>
            <person name="Blok V."/>
            <person name="Cock P.J.A."/>
            <person name="Van den Akker S.E."/>
            <person name="Holroyd N."/>
            <person name="Hunt M."/>
            <person name="Mantelin S."/>
            <person name="Naghra H."/>
            <person name="Pain A."/>
            <person name="Palomares-Rius J.E."/>
            <person name="Zarowiecki M."/>
            <person name="Berriman M."/>
            <person name="Jones J.T."/>
            <person name="Urwin P.E."/>
        </authorList>
    </citation>
    <scope>NUCLEOTIDE SEQUENCE [LARGE SCALE GENOMIC DNA]</scope>
    <source>
        <strain evidence="3">Lindley</strain>
    </source>
</reference>
<dbReference type="WBParaSite" id="GPLIN_000757200">
    <property type="protein sequence ID" value="GPLIN_000757200"/>
    <property type="gene ID" value="GPLIN_000757200"/>
</dbReference>
<reference evidence="3" key="1">
    <citation type="submission" date="2013-12" db="EMBL/GenBank/DDBJ databases">
        <authorList>
            <person name="Aslett M."/>
        </authorList>
    </citation>
    <scope>NUCLEOTIDE SEQUENCE [LARGE SCALE GENOMIC DNA]</scope>
    <source>
        <strain evidence="3">Lindley</strain>
    </source>
</reference>
<dbReference type="GO" id="GO:0007606">
    <property type="term" value="P:sensory perception of chemical stimulus"/>
    <property type="evidence" value="ECO:0007669"/>
    <property type="project" value="InterPro"/>
</dbReference>
<accession>A0A183C3X8</accession>
<keyword evidence="3" id="KW-1185">Reference proteome</keyword>
<comment type="similarity">
    <text evidence="1">Belongs to the nematode receptor-like protein sre family.</text>
</comment>
<name>A0A183C3X8_GLOPA</name>
<dbReference type="Proteomes" id="UP000050741">
    <property type="component" value="Unassembled WGS sequence"/>
</dbReference>
<feature type="transmembrane region" description="Helical" evidence="2">
    <location>
        <begin position="61"/>
        <end position="82"/>
    </location>
</feature>
<dbReference type="Pfam" id="PF03125">
    <property type="entry name" value="Sre"/>
    <property type="match status" value="1"/>
</dbReference>
<keyword evidence="2" id="KW-1133">Transmembrane helix</keyword>